<evidence type="ECO:0000256" key="2">
    <source>
        <dbReference type="PROSITE-ProRule" id="PRU00192"/>
    </source>
</evidence>
<sequence length="117" mass="12648">MPGLLTPPLAPHQTTAAATAGSQDTKESSEEPPSEESQDTPIYTEFDEDFKEEATSPIGHYVAIYHFEGSSEGTISMAEGEDLSLMEEDKGDGWTRVRGKGGGKGYVPTSYFRVTLN</sequence>
<protein>
    <submittedName>
        <fullName evidence="5">Cdc42-interacting protein 4</fullName>
    </submittedName>
</protein>
<feature type="domain" description="SH3" evidence="4">
    <location>
        <begin position="56"/>
        <end position="117"/>
    </location>
</feature>
<dbReference type="EMBL" id="JASSZA010000001">
    <property type="protein sequence ID" value="KAK2119883.1"/>
    <property type="molecule type" value="Genomic_DNA"/>
</dbReference>
<dbReference type="InterPro" id="IPR001452">
    <property type="entry name" value="SH3_domain"/>
</dbReference>
<dbReference type="PANTHER" id="PTHR15735">
    <property type="entry name" value="FCH AND DOUBLE SH3 DOMAINS PROTEIN"/>
    <property type="match status" value="1"/>
</dbReference>
<keyword evidence="1 2" id="KW-0728">SH3 domain</keyword>
<dbReference type="Gene3D" id="2.30.30.40">
    <property type="entry name" value="SH3 Domains"/>
    <property type="match status" value="1"/>
</dbReference>
<comment type="caution">
    <text evidence="5">The sequence shown here is derived from an EMBL/GenBank/DDBJ whole genome shotgun (WGS) entry which is preliminary data.</text>
</comment>
<reference evidence="5 6" key="1">
    <citation type="submission" date="2023-05" db="EMBL/GenBank/DDBJ databases">
        <title>B98-5 Cell Line De Novo Hybrid Assembly: An Optical Mapping Approach.</title>
        <authorList>
            <person name="Kananen K."/>
            <person name="Auerbach J.A."/>
            <person name="Kautto E."/>
            <person name="Blachly J.S."/>
        </authorList>
    </citation>
    <scope>NUCLEOTIDE SEQUENCE [LARGE SCALE GENOMIC DNA]</scope>
    <source>
        <strain evidence="5">B95-8</strain>
        <tissue evidence="5">Cell line</tissue>
    </source>
</reference>
<keyword evidence="6" id="KW-1185">Reference proteome</keyword>
<dbReference type="Pfam" id="PF00018">
    <property type="entry name" value="SH3_1"/>
    <property type="match status" value="1"/>
</dbReference>
<evidence type="ECO:0000313" key="5">
    <source>
        <dbReference type="EMBL" id="KAK2119883.1"/>
    </source>
</evidence>
<dbReference type="CDD" id="cd11911">
    <property type="entry name" value="SH3_CIP4-like"/>
    <property type="match status" value="1"/>
</dbReference>
<evidence type="ECO:0000256" key="3">
    <source>
        <dbReference type="SAM" id="MobiDB-lite"/>
    </source>
</evidence>
<dbReference type="Proteomes" id="UP001266305">
    <property type="component" value="Unassembled WGS sequence"/>
</dbReference>
<dbReference type="InterPro" id="IPR036028">
    <property type="entry name" value="SH3-like_dom_sf"/>
</dbReference>
<gene>
    <name evidence="5" type="primary">TRIP10_2</name>
    <name evidence="5" type="ORF">P7K49_001269</name>
</gene>
<dbReference type="SUPFAM" id="SSF50044">
    <property type="entry name" value="SH3-domain"/>
    <property type="match status" value="1"/>
</dbReference>
<evidence type="ECO:0000259" key="4">
    <source>
        <dbReference type="PROSITE" id="PS50002"/>
    </source>
</evidence>
<dbReference type="PROSITE" id="PS50002">
    <property type="entry name" value="SH3"/>
    <property type="match status" value="1"/>
</dbReference>
<evidence type="ECO:0000313" key="6">
    <source>
        <dbReference type="Proteomes" id="UP001266305"/>
    </source>
</evidence>
<feature type="region of interest" description="Disordered" evidence="3">
    <location>
        <begin position="1"/>
        <end position="48"/>
    </location>
</feature>
<evidence type="ECO:0000256" key="1">
    <source>
        <dbReference type="ARBA" id="ARBA00022443"/>
    </source>
</evidence>
<proteinExistence type="predicted"/>
<dbReference type="PANTHER" id="PTHR15735:SF17">
    <property type="entry name" value="CDC42-INTERACTING PROTEIN 4"/>
    <property type="match status" value="1"/>
</dbReference>
<feature type="compositionally biased region" description="Polar residues" evidence="3">
    <location>
        <begin position="12"/>
        <end position="23"/>
    </location>
</feature>
<accession>A0ABQ9WE26</accession>
<organism evidence="5 6">
    <name type="scientific">Saguinus oedipus</name>
    <name type="common">Cotton-top tamarin</name>
    <name type="synonym">Oedipomidas oedipus</name>
    <dbReference type="NCBI Taxonomy" id="9490"/>
    <lineage>
        <taxon>Eukaryota</taxon>
        <taxon>Metazoa</taxon>
        <taxon>Chordata</taxon>
        <taxon>Craniata</taxon>
        <taxon>Vertebrata</taxon>
        <taxon>Euteleostomi</taxon>
        <taxon>Mammalia</taxon>
        <taxon>Eutheria</taxon>
        <taxon>Euarchontoglires</taxon>
        <taxon>Primates</taxon>
        <taxon>Haplorrhini</taxon>
        <taxon>Platyrrhini</taxon>
        <taxon>Cebidae</taxon>
        <taxon>Callitrichinae</taxon>
        <taxon>Saguinus</taxon>
    </lineage>
</organism>
<dbReference type="SMART" id="SM00326">
    <property type="entry name" value="SH3"/>
    <property type="match status" value="1"/>
</dbReference>
<name>A0ABQ9WE26_SAGOE</name>